<feature type="domain" description="NAD-dependent epimerase/dehydratase" evidence="1">
    <location>
        <begin position="31"/>
        <end position="247"/>
    </location>
</feature>
<keyword evidence="3" id="KW-1185">Reference proteome</keyword>
<dbReference type="EMBL" id="CP049109">
    <property type="protein sequence ID" value="QIG79782.1"/>
    <property type="molecule type" value="Genomic_DNA"/>
</dbReference>
<proteinExistence type="predicted"/>
<protein>
    <submittedName>
        <fullName evidence="2">NAD(P)-dependent oxidoreductase</fullName>
    </submittedName>
</protein>
<dbReference type="AlphaFoldDB" id="A0A6G6Y4C7"/>
<name>A0A6G6Y4C7_9SPHN</name>
<evidence type="ECO:0000313" key="2">
    <source>
        <dbReference type="EMBL" id="QIG79782.1"/>
    </source>
</evidence>
<accession>A0A6G6Y4C7</accession>
<dbReference type="Pfam" id="PF01370">
    <property type="entry name" value="Epimerase"/>
    <property type="match status" value="1"/>
</dbReference>
<dbReference type="Gene3D" id="3.40.50.720">
    <property type="entry name" value="NAD(P)-binding Rossmann-like Domain"/>
    <property type="match status" value="1"/>
</dbReference>
<dbReference type="InterPro" id="IPR001509">
    <property type="entry name" value="Epimerase_deHydtase"/>
</dbReference>
<dbReference type="KEGG" id="spzr:G5C33_08265"/>
<organism evidence="2 3">
    <name type="scientific">Stakelama tenebrarum</name>
    <dbReference type="NCBI Taxonomy" id="2711215"/>
    <lineage>
        <taxon>Bacteria</taxon>
        <taxon>Pseudomonadati</taxon>
        <taxon>Pseudomonadota</taxon>
        <taxon>Alphaproteobacteria</taxon>
        <taxon>Sphingomonadales</taxon>
        <taxon>Sphingomonadaceae</taxon>
        <taxon>Stakelama</taxon>
    </lineage>
</organism>
<evidence type="ECO:0000313" key="3">
    <source>
        <dbReference type="Proteomes" id="UP000501568"/>
    </source>
</evidence>
<sequence>MGQLAPLPSLAQTLRLDPAARAAIAADTRRIVVVGAGGWIGRMALAGLYDALGEAAMHDRVVAFGSSTRGIDIGLGRCVTQHPLDRLSDLPERPTLLMHLAFLTKDKVAGMASDEYCAANRALSKSVLGALEPIGVERLFLASSGAAAYAADPNADAALRLYGGLKAEDEARFGDWARAGEGRRAVIARIFNLSGPFINKHETYALASFIRDALAHRPIEVRAPVRVVRSYVALRELLSLVLVKLTARDGATVTRFDSGGDPVELGEVAVEVASRFGTRVARHPMLDGKANIYAGDGDGYARLLERHGITPVPFLDQIAETASFLAAYAE</sequence>
<reference evidence="2 3" key="1">
    <citation type="submission" date="2020-02" db="EMBL/GenBank/DDBJ databases">
        <authorList>
            <person name="Zheng R.K."/>
            <person name="Sun C.M."/>
        </authorList>
    </citation>
    <scope>NUCLEOTIDE SEQUENCE [LARGE SCALE GENOMIC DNA]</scope>
    <source>
        <strain evidence="3">zrk23</strain>
    </source>
</reference>
<dbReference type="RefSeq" id="WP_165326783.1">
    <property type="nucleotide sequence ID" value="NZ_CP049109.1"/>
</dbReference>
<gene>
    <name evidence="2" type="ORF">G5C33_08265</name>
</gene>
<dbReference type="SUPFAM" id="SSF51735">
    <property type="entry name" value="NAD(P)-binding Rossmann-fold domains"/>
    <property type="match status" value="1"/>
</dbReference>
<dbReference type="InterPro" id="IPR036291">
    <property type="entry name" value="NAD(P)-bd_dom_sf"/>
</dbReference>
<evidence type="ECO:0000259" key="1">
    <source>
        <dbReference type="Pfam" id="PF01370"/>
    </source>
</evidence>
<dbReference type="Proteomes" id="UP000501568">
    <property type="component" value="Chromosome"/>
</dbReference>